<evidence type="ECO:0000256" key="1">
    <source>
        <dbReference type="SAM" id="MobiDB-lite"/>
    </source>
</evidence>
<dbReference type="Proteomes" id="UP001415857">
    <property type="component" value="Unassembled WGS sequence"/>
</dbReference>
<organism evidence="2 3">
    <name type="scientific">Liquidambar formosana</name>
    <name type="common">Formosan gum</name>
    <dbReference type="NCBI Taxonomy" id="63359"/>
    <lineage>
        <taxon>Eukaryota</taxon>
        <taxon>Viridiplantae</taxon>
        <taxon>Streptophyta</taxon>
        <taxon>Embryophyta</taxon>
        <taxon>Tracheophyta</taxon>
        <taxon>Spermatophyta</taxon>
        <taxon>Magnoliopsida</taxon>
        <taxon>eudicotyledons</taxon>
        <taxon>Gunneridae</taxon>
        <taxon>Pentapetalae</taxon>
        <taxon>Saxifragales</taxon>
        <taxon>Altingiaceae</taxon>
        <taxon>Liquidambar</taxon>
    </lineage>
</organism>
<feature type="region of interest" description="Disordered" evidence="1">
    <location>
        <begin position="1"/>
        <end position="48"/>
    </location>
</feature>
<proteinExistence type="predicted"/>
<accession>A0AAP0S0R7</accession>
<name>A0AAP0S0R7_LIQFO</name>
<keyword evidence="3" id="KW-1185">Reference proteome</keyword>
<dbReference type="EMBL" id="JBBPBK010000005">
    <property type="protein sequence ID" value="KAK9284555.1"/>
    <property type="molecule type" value="Genomic_DNA"/>
</dbReference>
<evidence type="ECO:0000313" key="3">
    <source>
        <dbReference type="Proteomes" id="UP001415857"/>
    </source>
</evidence>
<comment type="caution">
    <text evidence="2">The sequence shown here is derived from an EMBL/GenBank/DDBJ whole genome shotgun (WGS) entry which is preliminary data.</text>
</comment>
<gene>
    <name evidence="2" type="ORF">L1049_023730</name>
</gene>
<reference evidence="2 3" key="1">
    <citation type="journal article" date="2024" name="Plant J.">
        <title>Genome sequences and population genomics reveal climatic adaptation and genomic divergence between two closely related sweetgum species.</title>
        <authorList>
            <person name="Xu W.Q."/>
            <person name="Ren C.Q."/>
            <person name="Zhang X.Y."/>
            <person name="Comes H.P."/>
            <person name="Liu X.H."/>
            <person name="Li Y.G."/>
            <person name="Kettle C.J."/>
            <person name="Jalonen R."/>
            <person name="Gaisberger H."/>
            <person name="Ma Y.Z."/>
            <person name="Qiu Y.X."/>
        </authorList>
    </citation>
    <scope>NUCLEOTIDE SEQUENCE [LARGE SCALE GENOMIC DNA]</scope>
    <source>
        <strain evidence="2">Hangzhou</strain>
    </source>
</reference>
<dbReference type="AlphaFoldDB" id="A0AAP0S0R7"/>
<evidence type="ECO:0000313" key="2">
    <source>
        <dbReference type="EMBL" id="KAK9284555.1"/>
    </source>
</evidence>
<sequence>MAEQLDDTSQAWSRHPLSGTPSTPQFAAGEPTVIIPSSNKQLESDEAPDTRLKAEALISRQAEVDRAQSQTVIAYSEIIEQFLRHTISSWPSILPIFKAVYDRPYVGRL</sequence>
<protein>
    <submittedName>
        <fullName evidence="2">Uncharacterized protein</fullName>
    </submittedName>
</protein>